<evidence type="ECO:0000313" key="2">
    <source>
        <dbReference type="Proteomes" id="UP000315369"/>
    </source>
</evidence>
<dbReference type="RefSeq" id="WP_141642354.1">
    <property type="nucleotide sequence ID" value="NZ_VIFM01000032.1"/>
</dbReference>
<protein>
    <submittedName>
        <fullName evidence="1">Uncharacterized protein</fullName>
    </submittedName>
</protein>
<evidence type="ECO:0000313" key="1">
    <source>
        <dbReference type="EMBL" id="TQF15946.1"/>
    </source>
</evidence>
<name>A0A540X3W2_9BACT</name>
<dbReference type="OrthoDB" id="5522788at2"/>
<accession>A0A540X3W2</accession>
<sequence>MKKTSRLTLSILGTGMAIVALGGLGWPHAEAAESTFVDPTLAPAPFSCPSVRATGDRADGTTDYKVKILYVVPSDGVDRALDTSGALCRSVQAQYSWFTSQTTNGAALRYDVSGSVLDIQFVRLSKTDAVMKGTANTGNVNTGYAYVRDRIELELAAMGLLSDTRKLYAVYYDGTSEWSCGGAPWPPTLVGRVTALYLKGLPSGPVPCASNPIGGSSTLPGYIEFAMLHETLHGLGIVPAAAPNQHASGHVFDSARDLMYAARPGTSDPGWDIYSGAVVLDSGRDQYYGHSGSQLDLDQSAFLSPLPPGALAPPGW</sequence>
<keyword evidence="2" id="KW-1185">Reference proteome</keyword>
<reference evidence="1 2" key="1">
    <citation type="submission" date="2019-06" db="EMBL/GenBank/DDBJ databases">
        <authorList>
            <person name="Livingstone P."/>
            <person name="Whitworth D."/>
        </authorList>
    </citation>
    <scope>NUCLEOTIDE SEQUENCE [LARGE SCALE GENOMIC DNA]</scope>
    <source>
        <strain evidence="1 2">AM401</strain>
    </source>
</reference>
<organism evidence="1 2">
    <name type="scientific">Myxococcus llanfairpwllgwyngyllgogerychwyrndrobwllllantysiliogogogochensis</name>
    <dbReference type="NCBI Taxonomy" id="2590453"/>
    <lineage>
        <taxon>Bacteria</taxon>
        <taxon>Pseudomonadati</taxon>
        <taxon>Myxococcota</taxon>
        <taxon>Myxococcia</taxon>
        <taxon>Myxococcales</taxon>
        <taxon>Cystobacterineae</taxon>
        <taxon>Myxococcaceae</taxon>
        <taxon>Myxococcus</taxon>
    </lineage>
</organism>
<dbReference type="AlphaFoldDB" id="A0A540X3W2"/>
<dbReference type="EMBL" id="VIFM01000032">
    <property type="protein sequence ID" value="TQF15946.1"/>
    <property type="molecule type" value="Genomic_DNA"/>
</dbReference>
<dbReference type="Proteomes" id="UP000315369">
    <property type="component" value="Unassembled WGS sequence"/>
</dbReference>
<gene>
    <name evidence="1" type="ORF">FJV41_10760</name>
</gene>
<comment type="caution">
    <text evidence="1">The sequence shown here is derived from an EMBL/GenBank/DDBJ whole genome shotgun (WGS) entry which is preliminary data.</text>
</comment>
<proteinExistence type="predicted"/>